<dbReference type="CDD" id="cd03569">
    <property type="entry name" value="VHS_Hrs"/>
    <property type="match status" value="1"/>
</dbReference>
<dbReference type="InterPro" id="IPR003903">
    <property type="entry name" value="UIM_dom"/>
</dbReference>
<keyword evidence="14" id="KW-1185">Reference proteome</keyword>
<dbReference type="GO" id="GO:0043130">
    <property type="term" value="F:ubiquitin binding"/>
    <property type="evidence" value="ECO:0007669"/>
    <property type="project" value="InterPro"/>
</dbReference>
<name>A0A8J2P797_9HEXA</name>
<feature type="compositionally biased region" description="Basic and acidic residues" evidence="10">
    <location>
        <begin position="304"/>
        <end position="313"/>
    </location>
</feature>
<dbReference type="PROSITE" id="PS50330">
    <property type="entry name" value="UIM"/>
    <property type="match status" value="1"/>
</dbReference>
<feature type="compositionally biased region" description="Low complexity" evidence="10">
    <location>
        <begin position="735"/>
        <end position="748"/>
    </location>
</feature>
<dbReference type="Pfam" id="PF01363">
    <property type="entry name" value="FYVE"/>
    <property type="match status" value="1"/>
</dbReference>
<dbReference type="GO" id="GO:0032456">
    <property type="term" value="P:endocytic recycling"/>
    <property type="evidence" value="ECO:0007669"/>
    <property type="project" value="TreeGrafter"/>
</dbReference>
<reference evidence="13" key="1">
    <citation type="submission" date="2021-06" db="EMBL/GenBank/DDBJ databases">
        <authorList>
            <person name="Hodson N. C."/>
            <person name="Mongue J. A."/>
            <person name="Jaron S. K."/>
        </authorList>
    </citation>
    <scope>NUCLEOTIDE SEQUENCE</scope>
</reference>
<dbReference type="OrthoDB" id="957735at2759"/>
<dbReference type="GO" id="GO:0031623">
    <property type="term" value="P:receptor internalization"/>
    <property type="evidence" value="ECO:0007669"/>
    <property type="project" value="TreeGrafter"/>
</dbReference>
<feature type="domain" description="FYVE-type" evidence="11">
    <location>
        <begin position="161"/>
        <end position="221"/>
    </location>
</feature>
<feature type="domain" description="VHS" evidence="12">
    <location>
        <begin position="16"/>
        <end position="144"/>
    </location>
</feature>
<feature type="compositionally biased region" description="Low complexity" evidence="10">
    <location>
        <begin position="698"/>
        <end position="728"/>
    </location>
</feature>
<evidence type="ECO:0000256" key="8">
    <source>
        <dbReference type="PROSITE-ProRule" id="PRU00091"/>
    </source>
</evidence>
<evidence type="ECO:0000259" key="11">
    <source>
        <dbReference type="PROSITE" id="PS50178"/>
    </source>
</evidence>
<evidence type="ECO:0000313" key="14">
    <source>
        <dbReference type="Proteomes" id="UP000708208"/>
    </source>
</evidence>
<keyword evidence="4" id="KW-0597">Phosphoprotein</keyword>
<keyword evidence="3" id="KW-0963">Cytoplasm</keyword>
<dbReference type="InterPro" id="IPR002014">
    <property type="entry name" value="VHS_dom"/>
</dbReference>
<dbReference type="GO" id="GO:0008270">
    <property type="term" value="F:zinc ion binding"/>
    <property type="evidence" value="ECO:0007669"/>
    <property type="project" value="UniProtKB-KW"/>
</dbReference>
<dbReference type="Pfam" id="PF00790">
    <property type="entry name" value="VHS"/>
    <property type="match status" value="1"/>
</dbReference>
<evidence type="ECO:0000256" key="6">
    <source>
        <dbReference type="ARBA" id="ARBA00022771"/>
    </source>
</evidence>
<evidence type="ECO:0000256" key="9">
    <source>
        <dbReference type="SAM" id="Coils"/>
    </source>
</evidence>
<comment type="caution">
    <text evidence="13">The sequence shown here is derived from an EMBL/GenBank/DDBJ whole genome shotgun (WGS) entry which is preliminary data.</text>
</comment>
<gene>
    <name evidence="13" type="ORF">AFUS01_LOCUS15855</name>
</gene>
<dbReference type="PROSITE" id="PS50179">
    <property type="entry name" value="VHS"/>
    <property type="match status" value="1"/>
</dbReference>
<dbReference type="CDD" id="cd21387">
    <property type="entry name" value="GAT_Hrs"/>
    <property type="match status" value="1"/>
</dbReference>
<feature type="coiled-coil region" evidence="9">
    <location>
        <begin position="493"/>
        <end position="527"/>
    </location>
</feature>
<dbReference type="CDD" id="cd15720">
    <property type="entry name" value="FYVE_Hrs"/>
    <property type="match status" value="1"/>
</dbReference>
<evidence type="ECO:0000256" key="5">
    <source>
        <dbReference type="ARBA" id="ARBA00022723"/>
    </source>
</evidence>
<proteinExistence type="predicted"/>
<organism evidence="13 14">
    <name type="scientific">Allacma fusca</name>
    <dbReference type="NCBI Taxonomy" id="39272"/>
    <lineage>
        <taxon>Eukaryota</taxon>
        <taxon>Metazoa</taxon>
        <taxon>Ecdysozoa</taxon>
        <taxon>Arthropoda</taxon>
        <taxon>Hexapoda</taxon>
        <taxon>Collembola</taxon>
        <taxon>Symphypleona</taxon>
        <taxon>Sminthuridae</taxon>
        <taxon>Allacma</taxon>
    </lineage>
</organism>
<dbReference type="InterPro" id="IPR000306">
    <property type="entry name" value="Znf_FYVE"/>
</dbReference>
<dbReference type="InterPro" id="IPR017455">
    <property type="entry name" value="Znf_FYVE-rel"/>
</dbReference>
<evidence type="ECO:0000256" key="1">
    <source>
        <dbReference type="ARBA" id="ARBA00004496"/>
    </source>
</evidence>
<dbReference type="FunFam" id="3.30.40.10:FF:000105">
    <property type="entry name" value="WD repeat and FYVE domain-containing protein 2"/>
    <property type="match status" value="1"/>
</dbReference>
<comment type="subcellular location">
    <subcellularLocation>
        <location evidence="1">Cytoplasm</location>
    </subcellularLocation>
</comment>
<dbReference type="PIRSF" id="PIRSF036956">
    <property type="entry name" value="Hrs_Vps27"/>
    <property type="match status" value="1"/>
</dbReference>
<dbReference type="PANTHER" id="PTHR46275:SF1">
    <property type="entry name" value="HEPATOCYTE GROWTH FACTOR-REGULATED TYROSINE KINASE SUBSTRATE"/>
    <property type="match status" value="1"/>
</dbReference>
<keyword evidence="7" id="KW-0862">Zinc</keyword>
<feature type="compositionally biased region" description="Polar residues" evidence="10">
    <location>
        <begin position="314"/>
        <end position="328"/>
    </location>
</feature>
<dbReference type="PROSITE" id="PS50178">
    <property type="entry name" value="ZF_FYVE"/>
    <property type="match status" value="1"/>
</dbReference>
<dbReference type="Proteomes" id="UP000708208">
    <property type="component" value="Unassembled WGS sequence"/>
</dbReference>
<dbReference type="Pfam" id="PF12210">
    <property type="entry name" value="Hrs_helical"/>
    <property type="match status" value="1"/>
</dbReference>
<keyword evidence="5" id="KW-0479">Metal-binding</keyword>
<dbReference type="SMART" id="SM00288">
    <property type="entry name" value="VHS"/>
    <property type="match status" value="1"/>
</dbReference>
<feature type="region of interest" description="Disordered" evidence="10">
    <location>
        <begin position="301"/>
        <end position="351"/>
    </location>
</feature>
<dbReference type="InterPro" id="IPR024641">
    <property type="entry name" value="HRS_helical"/>
</dbReference>
<feature type="compositionally biased region" description="Polar residues" evidence="10">
    <location>
        <begin position="663"/>
        <end position="677"/>
    </location>
</feature>
<evidence type="ECO:0000256" key="7">
    <source>
        <dbReference type="ARBA" id="ARBA00022833"/>
    </source>
</evidence>
<evidence type="ECO:0000256" key="2">
    <source>
        <dbReference type="ARBA" id="ARBA00015450"/>
    </source>
</evidence>
<feature type="region of interest" description="Disordered" evidence="10">
    <location>
        <begin position="643"/>
        <end position="763"/>
    </location>
</feature>
<sequence length="763" mass="86059">MFGAGRGQFDKCLEKATSHLLLEPDWTSIMQICDLIRQKDCQPKYAVGAIKKKIYHQNPHVCMFSLQVLESVVKNCGSPVHDEVATKVFMEELRELAKTTQHENVREKIVELIQTWAHAFRRLPTYRAVQDVLNIMRAEGAKFPPLAEADAMFVSDTAPEWADSNTCHRCRTEFGVINRKHHCRACGQVFCGKCSSKTATLPKFGIEKEVRVCDACFERVTKEGVGLDDPEELIIKTGSGQPSLQNKIKANHYSGKAQSNFDEILKEVLAASKAEAKSQRKKTDEELQEEEQLQLALAISQSEAEAKERENRYKTSITSGMPNSANSSHEQDKATDKSSPLKSTAPVIESDDPELSRYLNRTYWENRHTNSKEEETKEETGKSNMINSATIKIAGSSLAPTFANLSQFQPSAPIKENKEKVEPPAEEVDSFVDSLRAQIETFVARMKSNSSRGRLIANDTAVQSLFMNITALHSQLLNFIQTQDNARTYFEGLQDKLSQVKDARAALDALREQHQERLRIKAEEEERAKRYHMAQMLHIKRQQKQEYLEFQRQLTLQRMQEQEREMQMRIEQQKQQLSQQGQFAMYNTSMPGFGPPHHGSEMSHYMPQPGVFIQPPNMPMDQHLGNQAGPGVMQYQGPPLPGQQNQFMPPMTMSGQPMPMPPNHQSGVPQHMQQGPQVLSPPHGAPMPHQTSQQSLGQHPQQNLGQPMQQQQQQPPTNQIPPQQQYFPSQPPPTAVVNPNPVDVAPATTIKEEPSTAELISFD</sequence>
<keyword evidence="6 8" id="KW-0863">Zinc-finger</keyword>
<dbReference type="PANTHER" id="PTHR46275">
    <property type="entry name" value="HEPATOCYTE GROWTH FACTOR-REGULATED TYROSINE KINASE SUBSTRATE"/>
    <property type="match status" value="1"/>
</dbReference>
<evidence type="ECO:0000256" key="10">
    <source>
        <dbReference type="SAM" id="MobiDB-lite"/>
    </source>
</evidence>
<keyword evidence="9" id="KW-0175">Coiled coil</keyword>
<evidence type="ECO:0000256" key="4">
    <source>
        <dbReference type="ARBA" id="ARBA00022553"/>
    </source>
</evidence>
<dbReference type="SMART" id="SM00064">
    <property type="entry name" value="FYVE"/>
    <property type="match status" value="1"/>
</dbReference>
<dbReference type="InterPro" id="IPR017073">
    <property type="entry name" value="HGS/VPS27"/>
</dbReference>
<dbReference type="AlphaFoldDB" id="A0A8J2P797"/>
<dbReference type="GO" id="GO:0035091">
    <property type="term" value="F:phosphatidylinositol binding"/>
    <property type="evidence" value="ECO:0007669"/>
    <property type="project" value="InterPro"/>
</dbReference>
<evidence type="ECO:0000256" key="3">
    <source>
        <dbReference type="ARBA" id="ARBA00022490"/>
    </source>
</evidence>
<dbReference type="GO" id="GO:0005769">
    <property type="term" value="C:early endosome"/>
    <property type="evidence" value="ECO:0007669"/>
    <property type="project" value="TreeGrafter"/>
</dbReference>
<dbReference type="EMBL" id="CAJVCH010142578">
    <property type="protein sequence ID" value="CAG7726981.1"/>
    <property type="molecule type" value="Genomic_DNA"/>
</dbReference>
<accession>A0A8J2P797</accession>
<evidence type="ECO:0000259" key="12">
    <source>
        <dbReference type="PROSITE" id="PS50179"/>
    </source>
</evidence>
<evidence type="ECO:0000313" key="13">
    <source>
        <dbReference type="EMBL" id="CAG7726981.1"/>
    </source>
</evidence>
<protein>
    <recommendedName>
        <fullName evidence="2">Hepatocyte growth factor-regulated tyrosine kinase substrate</fullName>
    </recommendedName>
</protein>